<dbReference type="Proteomes" id="UP000005239">
    <property type="component" value="Unassembled WGS sequence"/>
</dbReference>
<sequence>MSARPFTSQQAARDQPSKQGMRATLTEFDGMDDSACVDLCYTHPSTAFNGFSMEVNGPIVSIMVQRSRYRLLSLRLASDLLERTGGCAYKKPYRSSLYDARSPIYAEITADKSDFFSINTGSLKLTERDTAKVACAERINTGPCSCGPLPTYNEGNMGPCGPLATEISPACTGPYTKVVCGSLWMACASNNDNYYELKLASCCTLQLGDDFVQVLIINQLTHPIYVL</sequence>
<evidence type="ECO:0000313" key="3">
    <source>
        <dbReference type="Proteomes" id="UP000005239"/>
    </source>
</evidence>
<reference evidence="2" key="2">
    <citation type="submission" date="2022-06" db="UniProtKB">
        <authorList>
            <consortium name="EnsemblMetazoa"/>
        </authorList>
    </citation>
    <scope>IDENTIFICATION</scope>
    <source>
        <strain evidence="2">PS312</strain>
    </source>
</reference>
<proteinExistence type="predicted"/>
<organism evidence="2 3">
    <name type="scientific">Pristionchus pacificus</name>
    <name type="common">Parasitic nematode worm</name>
    <dbReference type="NCBI Taxonomy" id="54126"/>
    <lineage>
        <taxon>Eukaryota</taxon>
        <taxon>Metazoa</taxon>
        <taxon>Ecdysozoa</taxon>
        <taxon>Nematoda</taxon>
        <taxon>Chromadorea</taxon>
        <taxon>Rhabditida</taxon>
        <taxon>Rhabditina</taxon>
        <taxon>Diplogasteromorpha</taxon>
        <taxon>Diplogasteroidea</taxon>
        <taxon>Neodiplogasteridae</taxon>
        <taxon>Pristionchus</taxon>
    </lineage>
</organism>
<feature type="compositionally biased region" description="Polar residues" evidence="1">
    <location>
        <begin position="1"/>
        <end position="12"/>
    </location>
</feature>
<protein>
    <submittedName>
        <fullName evidence="2">Uncharacterized protein</fullName>
    </submittedName>
</protein>
<dbReference type="EnsemblMetazoa" id="PPA03786.1">
    <property type="protein sequence ID" value="PPA03786.1"/>
    <property type="gene ID" value="WBGene00093340"/>
</dbReference>
<keyword evidence="3" id="KW-1185">Reference proteome</keyword>
<gene>
    <name evidence="2" type="primary">WBGene00093340</name>
</gene>
<evidence type="ECO:0000256" key="1">
    <source>
        <dbReference type="SAM" id="MobiDB-lite"/>
    </source>
</evidence>
<evidence type="ECO:0000313" key="2">
    <source>
        <dbReference type="EnsemblMetazoa" id="PPA03786.1"/>
    </source>
</evidence>
<name>A0A2A6CL46_PRIPA</name>
<feature type="region of interest" description="Disordered" evidence="1">
    <location>
        <begin position="1"/>
        <end position="20"/>
    </location>
</feature>
<accession>A0A8R1Y5L8</accession>
<dbReference type="AlphaFoldDB" id="A0A2A6CL46"/>
<accession>A0A2A6CL46</accession>
<reference evidence="3" key="1">
    <citation type="journal article" date="2008" name="Nat. Genet.">
        <title>The Pristionchus pacificus genome provides a unique perspective on nematode lifestyle and parasitism.</title>
        <authorList>
            <person name="Dieterich C."/>
            <person name="Clifton S.W."/>
            <person name="Schuster L.N."/>
            <person name="Chinwalla A."/>
            <person name="Delehaunty K."/>
            <person name="Dinkelacker I."/>
            <person name="Fulton L."/>
            <person name="Fulton R."/>
            <person name="Godfrey J."/>
            <person name="Minx P."/>
            <person name="Mitreva M."/>
            <person name="Roeseler W."/>
            <person name="Tian H."/>
            <person name="Witte H."/>
            <person name="Yang S.P."/>
            <person name="Wilson R.K."/>
            <person name="Sommer R.J."/>
        </authorList>
    </citation>
    <scope>NUCLEOTIDE SEQUENCE [LARGE SCALE GENOMIC DNA]</scope>
    <source>
        <strain evidence="3">PS312</strain>
    </source>
</reference>